<feature type="signal peptide" evidence="1">
    <location>
        <begin position="1"/>
        <end position="18"/>
    </location>
</feature>
<keyword evidence="1" id="KW-0732">Signal</keyword>
<evidence type="ECO:0000313" key="3">
    <source>
        <dbReference type="Proteomes" id="UP000279859"/>
    </source>
</evidence>
<organism evidence="2 3">
    <name type="scientific">Cryobacterium tepidiphilum</name>
    <dbReference type="NCBI Taxonomy" id="2486026"/>
    <lineage>
        <taxon>Bacteria</taxon>
        <taxon>Bacillati</taxon>
        <taxon>Actinomycetota</taxon>
        <taxon>Actinomycetes</taxon>
        <taxon>Micrococcales</taxon>
        <taxon>Microbacteriaceae</taxon>
        <taxon>Cryobacterium</taxon>
    </lineage>
</organism>
<keyword evidence="3" id="KW-1185">Reference proteome</keyword>
<dbReference type="Proteomes" id="UP000279859">
    <property type="component" value="Unassembled WGS sequence"/>
</dbReference>
<dbReference type="EMBL" id="RDSR01000009">
    <property type="protein sequence ID" value="RNE62632.1"/>
    <property type="molecule type" value="Genomic_DNA"/>
</dbReference>
<dbReference type="AlphaFoldDB" id="A0A3M8LCW4"/>
<dbReference type="RefSeq" id="WP_123045649.1">
    <property type="nucleotide sequence ID" value="NZ_RDSR01000009.1"/>
</dbReference>
<sequence length="221" mass="23231">MKKSVLAAGAAAAGIVFAVTGAAAFPASASHHANANKSHRYVAELAPLNAGQHMVSGDSGEQTVWIPTTDATADIRIKADDFRITVRARGVTPGTLHPQHIHAGMQCPTMADDANHDGFVDVIEGLPKYGPILVSLDSDLNDFGMSLDFPTADDRGTYRYRETASMSALEDGIMGPLDVDTRHVVIHGVDPSTPLPDTVASLPGLPAWATLPVGCGEIELR</sequence>
<comment type="caution">
    <text evidence="2">The sequence shown here is derived from an EMBL/GenBank/DDBJ whole genome shotgun (WGS) entry which is preliminary data.</text>
</comment>
<feature type="chain" id="PRO_5039693481" description="CHRD domain-containing protein" evidence="1">
    <location>
        <begin position="19"/>
        <end position="221"/>
    </location>
</feature>
<evidence type="ECO:0008006" key="4">
    <source>
        <dbReference type="Google" id="ProtNLM"/>
    </source>
</evidence>
<evidence type="ECO:0000256" key="1">
    <source>
        <dbReference type="SAM" id="SignalP"/>
    </source>
</evidence>
<evidence type="ECO:0000313" key="2">
    <source>
        <dbReference type="EMBL" id="RNE62632.1"/>
    </source>
</evidence>
<protein>
    <recommendedName>
        <fullName evidence="4">CHRD domain-containing protein</fullName>
    </recommendedName>
</protein>
<name>A0A3M8LCW4_9MICO</name>
<reference evidence="2 3" key="1">
    <citation type="submission" date="2018-11" db="EMBL/GenBank/DDBJ databases">
        <title>Cryobacterium sp. nov., isolated from rhizosphere soil of lettuce.</title>
        <authorList>
            <person name="Wang Y."/>
        </authorList>
    </citation>
    <scope>NUCLEOTIDE SEQUENCE [LARGE SCALE GENOMIC DNA]</scope>
    <source>
        <strain evidence="2 3">NEAU-85</strain>
    </source>
</reference>
<gene>
    <name evidence="2" type="ORF">EEJ31_07340</name>
</gene>
<accession>A0A3M8LCW4</accession>
<dbReference type="OrthoDB" id="2991218at2"/>
<proteinExistence type="predicted"/>